<dbReference type="AlphaFoldDB" id="A6I1R5"/>
<sequence length="111" mass="11927">MAVTATIISTTILLGSTGDSAREMRLEVVTCFSVQKPSMESPQFPDNSVCRACWVLYDFQSAGLTDFSPPLLPFPLSVGCCLRQSCYVDLEPTSASASQALESHAAEIALF</sequence>
<protein>
    <submittedName>
        <fullName evidence="1">Similar to SH3 domain binding glutamic acid-rich protein like 2, isoform CRA_b</fullName>
    </submittedName>
</protein>
<proteinExistence type="predicted"/>
<dbReference type="Proteomes" id="UP000234681">
    <property type="component" value="Chromosome 8"/>
</dbReference>
<accession>A6I1R5</accession>
<gene>
    <name evidence="1" type="primary">LOC501026</name>
    <name evidence="1" type="ORF">rCG_25247</name>
</gene>
<evidence type="ECO:0000313" key="2">
    <source>
        <dbReference type="Proteomes" id="UP000234681"/>
    </source>
</evidence>
<dbReference type="EMBL" id="CH473954">
    <property type="protein sequence ID" value="EDL77662.1"/>
    <property type="molecule type" value="Genomic_DNA"/>
</dbReference>
<organism evidence="1 2">
    <name type="scientific">Rattus norvegicus</name>
    <name type="common">Rat</name>
    <dbReference type="NCBI Taxonomy" id="10116"/>
    <lineage>
        <taxon>Eukaryota</taxon>
        <taxon>Metazoa</taxon>
        <taxon>Chordata</taxon>
        <taxon>Craniata</taxon>
        <taxon>Vertebrata</taxon>
        <taxon>Euteleostomi</taxon>
        <taxon>Mammalia</taxon>
        <taxon>Eutheria</taxon>
        <taxon>Euarchontoglires</taxon>
        <taxon>Glires</taxon>
        <taxon>Rodentia</taxon>
        <taxon>Myomorpha</taxon>
        <taxon>Muroidea</taxon>
        <taxon>Muridae</taxon>
        <taxon>Murinae</taxon>
        <taxon>Rattus</taxon>
    </lineage>
</organism>
<name>A6I1R5_RAT</name>
<evidence type="ECO:0000313" key="1">
    <source>
        <dbReference type="EMBL" id="EDL77662.1"/>
    </source>
</evidence>
<reference evidence="1 2" key="1">
    <citation type="submission" date="2005-09" db="EMBL/GenBank/DDBJ databases">
        <authorList>
            <person name="Mural R.J."/>
            <person name="Li P.W."/>
            <person name="Adams M.D."/>
            <person name="Amanatides P.G."/>
            <person name="Baden-Tillson H."/>
            <person name="Barnstead M."/>
            <person name="Chin S.H."/>
            <person name="Dew I."/>
            <person name="Evans C.A."/>
            <person name="Ferriera S."/>
            <person name="Flanigan M."/>
            <person name="Fosler C."/>
            <person name="Glodek A."/>
            <person name="Gu Z."/>
            <person name="Holt R.A."/>
            <person name="Jennings D."/>
            <person name="Kraft C.L."/>
            <person name="Lu F."/>
            <person name="Nguyen T."/>
            <person name="Nusskern D.R."/>
            <person name="Pfannkoch C.M."/>
            <person name="Sitter C."/>
            <person name="Sutton G.G."/>
            <person name="Venter J.C."/>
            <person name="Wang Z."/>
            <person name="Woodage T."/>
            <person name="Zheng X.H."/>
            <person name="Zhong F."/>
        </authorList>
    </citation>
    <scope>NUCLEOTIDE SEQUENCE [LARGE SCALE GENOMIC DNA]</scope>
    <source>
        <strain>BN</strain>
        <strain evidence="2">Sprague-Dawley</strain>
    </source>
</reference>